<proteinExistence type="predicted"/>
<reference evidence="1 2" key="1">
    <citation type="submission" date="2015-03" db="EMBL/GenBank/DDBJ databases">
        <authorList>
            <person name="Murphy D."/>
        </authorList>
    </citation>
    <scope>NUCLEOTIDE SEQUENCE [LARGE SCALE GENOMIC DNA]</scope>
    <source>
        <strain evidence="1 2">OL-4</strain>
    </source>
</reference>
<dbReference type="RefSeq" id="WP_046496708.1">
    <property type="nucleotide sequence ID" value="NZ_CGIH01000025.1"/>
</dbReference>
<dbReference type="EMBL" id="CGIH01000025">
    <property type="protein sequence ID" value="CFX46787.1"/>
    <property type="molecule type" value="Genomic_DNA"/>
</dbReference>
<evidence type="ECO:0000313" key="1">
    <source>
        <dbReference type="EMBL" id="CFX46787.1"/>
    </source>
</evidence>
<accession>A0A0E4GBJ6</accession>
<sequence>MNIVVTKHAIKRYRQRMFDYYTPNENIVKLLQNIVRYGKKVYFRPSSRGYCFEVTHKGISVVVIYETKGVTIITCLGDKTYRNWVKNKENKTCYNRLHYPENDNWVNEYMNMCKQGNQH</sequence>
<dbReference type="OrthoDB" id="1716879at2"/>
<dbReference type="AlphaFoldDB" id="A0A0E4GBJ6"/>
<name>A0A0E4GBJ6_9FIRM</name>
<gene>
    <name evidence="1" type="ORF">1275</name>
</gene>
<dbReference type="Proteomes" id="UP000045545">
    <property type="component" value="Unassembled WGS sequence"/>
</dbReference>
<evidence type="ECO:0000313" key="2">
    <source>
        <dbReference type="Proteomes" id="UP000045545"/>
    </source>
</evidence>
<keyword evidence="2" id="KW-1185">Reference proteome</keyword>
<organism evidence="1 2">
    <name type="scientific">Syntrophomonas zehnderi OL-4</name>
    <dbReference type="NCBI Taxonomy" id="690567"/>
    <lineage>
        <taxon>Bacteria</taxon>
        <taxon>Bacillati</taxon>
        <taxon>Bacillota</taxon>
        <taxon>Clostridia</taxon>
        <taxon>Eubacteriales</taxon>
        <taxon>Syntrophomonadaceae</taxon>
        <taxon>Syntrophomonas</taxon>
    </lineage>
</organism>
<protein>
    <submittedName>
        <fullName evidence="1">Uncharacterized</fullName>
    </submittedName>
</protein>